<dbReference type="AlphaFoldDB" id="A0AAU7DLJ3"/>
<reference evidence="2" key="1">
    <citation type="submission" date="2023-03" db="EMBL/GenBank/DDBJ databases">
        <title>Edaphobacter sp.</title>
        <authorList>
            <person name="Huber K.J."/>
            <person name="Papendorf J."/>
            <person name="Pilke C."/>
            <person name="Bunk B."/>
            <person name="Sproeer C."/>
            <person name="Pester M."/>
        </authorList>
    </citation>
    <scope>NUCLEOTIDE SEQUENCE</scope>
    <source>
        <strain evidence="2">DSM 110680</strain>
    </source>
</reference>
<evidence type="ECO:0000313" key="2">
    <source>
        <dbReference type="EMBL" id="XBH18180.1"/>
    </source>
</evidence>
<proteinExistence type="predicted"/>
<name>A0AAU7DLJ3_9BACT</name>
<protein>
    <submittedName>
        <fullName evidence="2">Uncharacterized protein</fullName>
    </submittedName>
</protein>
<evidence type="ECO:0000256" key="1">
    <source>
        <dbReference type="SAM" id="SignalP"/>
    </source>
</evidence>
<dbReference type="EMBL" id="CP121196">
    <property type="protein sequence ID" value="XBH18180.1"/>
    <property type="molecule type" value="Genomic_DNA"/>
</dbReference>
<gene>
    <name evidence="2" type="ORF">P8935_02340</name>
</gene>
<keyword evidence="1" id="KW-0732">Signal</keyword>
<dbReference type="RefSeq" id="WP_348263403.1">
    <property type="nucleotide sequence ID" value="NZ_CP121196.1"/>
</dbReference>
<sequence length="343" mass="39019">MRRALYMVLFACSAATVIAQHVAGNQSIPGSRTVMDAHNCYPYYEWWYDRIDRALSAGTPLAIEQDLFWYTDARTGKSWSIVAHGAPISGHEPTMEHYFFDRVRPIVERALKEGNHGNWPLITLNLDFKTEEPEHLQAVWALLTKYQNWLSTAPKTSDPNAAQPLTVRPILVLTGESDAQQKVFFDDVPEGDRLLVFGAVHTNTKQPMAPPELLEPSPATNYRRWWNNPWSVVESGGQQHAREWISADDERLRFLVQHAHSHGLWIRFYTLDGATEKEESCNGWFRSYNFGSLAAAEMRWRAAQKAGVDYVASDQYELLAKFLGASHNSAFKNSLQLHRESGL</sequence>
<accession>A0AAU7DLJ3</accession>
<organism evidence="2">
    <name type="scientific">Telmatobacter sp. DSM 110680</name>
    <dbReference type="NCBI Taxonomy" id="3036704"/>
    <lineage>
        <taxon>Bacteria</taxon>
        <taxon>Pseudomonadati</taxon>
        <taxon>Acidobacteriota</taxon>
        <taxon>Terriglobia</taxon>
        <taxon>Terriglobales</taxon>
        <taxon>Acidobacteriaceae</taxon>
        <taxon>Telmatobacter</taxon>
    </lineage>
</organism>
<feature type="signal peptide" evidence="1">
    <location>
        <begin position="1"/>
        <end position="19"/>
    </location>
</feature>
<feature type="chain" id="PRO_5043930013" evidence="1">
    <location>
        <begin position="20"/>
        <end position="343"/>
    </location>
</feature>